<dbReference type="EMBL" id="FNAQ01000020">
    <property type="protein sequence ID" value="SDE62171.1"/>
    <property type="molecule type" value="Genomic_DNA"/>
</dbReference>
<evidence type="ECO:0000313" key="2">
    <source>
        <dbReference type="EMBL" id="SDE62171.1"/>
    </source>
</evidence>
<dbReference type="CDD" id="cd00732">
    <property type="entry name" value="CheW"/>
    <property type="match status" value="1"/>
</dbReference>
<dbReference type="GO" id="GO:0006935">
    <property type="term" value="P:chemotaxis"/>
    <property type="evidence" value="ECO:0007669"/>
    <property type="project" value="InterPro"/>
</dbReference>
<sequence>MFQEESLAGQYLTFLLNGETFGIAIERVLEVLDSTDITCVPQAPEYLRGVINLRGSIVPVVDLHCKFGLPPSQRTLASCIIIVEVNLDGESTSLGALADSVQEVIDLEESQIEAAPRMGTRLNSDYLRGMGKQGERFITLLNIDSIFVQEPAGGERQAS</sequence>
<dbReference type="InterPro" id="IPR036061">
    <property type="entry name" value="CheW-like_dom_sf"/>
</dbReference>
<dbReference type="AlphaFoldDB" id="A0A1G7EEU2"/>
<dbReference type="Pfam" id="PF01584">
    <property type="entry name" value="CheW"/>
    <property type="match status" value="1"/>
</dbReference>
<dbReference type="PANTHER" id="PTHR22617:SF41">
    <property type="entry name" value="CHEMOTAXIS SIGNAL TRANSDUCTION SYSTEM ADAPTOR PROTEIN CHEW"/>
    <property type="match status" value="1"/>
</dbReference>
<feature type="domain" description="CheW-like" evidence="1">
    <location>
        <begin position="8"/>
        <end position="152"/>
    </location>
</feature>
<organism evidence="2 3">
    <name type="scientific">Desulfuromonas thiophila</name>
    <dbReference type="NCBI Taxonomy" id="57664"/>
    <lineage>
        <taxon>Bacteria</taxon>
        <taxon>Pseudomonadati</taxon>
        <taxon>Thermodesulfobacteriota</taxon>
        <taxon>Desulfuromonadia</taxon>
        <taxon>Desulfuromonadales</taxon>
        <taxon>Desulfuromonadaceae</taxon>
        <taxon>Desulfuromonas</taxon>
    </lineage>
</organism>
<name>A0A1G7EEU2_9BACT</name>
<dbReference type="GO" id="GO:0007165">
    <property type="term" value="P:signal transduction"/>
    <property type="evidence" value="ECO:0007669"/>
    <property type="project" value="InterPro"/>
</dbReference>
<dbReference type="InterPro" id="IPR002545">
    <property type="entry name" value="CheW-lke_dom"/>
</dbReference>
<dbReference type="RefSeq" id="WP_092080257.1">
    <property type="nucleotide sequence ID" value="NZ_FNAQ01000020.1"/>
</dbReference>
<dbReference type="STRING" id="57664.SAMN05661003_1202"/>
<dbReference type="Proteomes" id="UP000243205">
    <property type="component" value="Unassembled WGS sequence"/>
</dbReference>
<dbReference type="InterPro" id="IPR039315">
    <property type="entry name" value="CheW"/>
</dbReference>
<dbReference type="Gene3D" id="2.40.50.180">
    <property type="entry name" value="CheA-289, Domain 4"/>
    <property type="match status" value="1"/>
</dbReference>
<dbReference type="SUPFAM" id="SSF50341">
    <property type="entry name" value="CheW-like"/>
    <property type="match status" value="1"/>
</dbReference>
<gene>
    <name evidence="2" type="ORF">SAMN05661003_1202</name>
</gene>
<keyword evidence="3" id="KW-1185">Reference proteome</keyword>
<dbReference type="GO" id="GO:0005829">
    <property type="term" value="C:cytosol"/>
    <property type="evidence" value="ECO:0007669"/>
    <property type="project" value="TreeGrafter"/>
</dbReference>
<dbReference type="PANTHER" id="PTHR22617">
    <property type="entry name" value="CHEMOTAXIS SENSOR HISTIDINE KINASE-RELATED"/>
    <property type="match status" value="1"/>
</dbReference>
<protein>
    <submittedName>
        <fullName evidence="2">CheW protein</fullName>
    </submittedName>
</protein>
<evidence type="ECO:0000259" key="1">
    <source>
        <dbReference type="PROSITE" id="PS50851"/>
    </source>
</evidence>
<reference evidence="3" key="1">
    <citation type="submission" date="2016-10" db="EMBL/GenBank/DDBJ databases">
        <authorList>
            <person name="Varghese N."/>
            <person name="Submissions S."/>
        </authorList>
    </citation>
    <scope>NUCLEOTIDE SEQUENCE [LARGE SCALE GENOMIC DNA]</scope>
    <source>
        <strain evidence="3">DSM 8987</strain>
    </source>
</reference>
<dbReference type="PROSITE" id="PS50851">
    <property type="entry name" value="CHEW"/>
    <property type="match status" value="1"/>
</dbReference>
<dbReference type="Gene3D" id="2.30.30.40">
    <property type="entry name" value="SH3 Domains"/>
    <property type="match status" value="1"/>
</dbReference>
<evidence type="ECO:0000313" key="3">
    <source>
        <dbReference type="Proteomes" id="UP000243205"/>
    </source>
</evidence>
<proteinExistence type="predicted"/>
<dbReference type="SMART" id="SM00260">
    <property type="entry name" value="CheW"/>
    <property type="match status" value="1"/>
</dbReference>
<accession>A0A1G7EEU2</accession>
<dbReference type="OrthoDB" id="9790406at2"/>